<sequence length="308" mass="35481">MDLENFWLTMKDQQEVYIQKWSHQTDHPKAIIQLSHGMAEHIERYDEFASFLVRNGFFVYGNDHRGHGKTGETQGRLGYFSDELGFEKTTDDLIEITKYIQMVYPNVPIILLGHSMGSFLARRYIQKNIDLLSGVILSGTGSYPQLITKIGVLIAKIEIRNKGKTIPSKRLNNIAFGAFNKPFKDGDTAFDWLSRDKQQVSNFVEDPYTGFTPTTGFFYDLFDGIDKIHNRKLMRNIPRDLPMLFISGDKDPVGAQSIGVKKVISQYEKVGISNITSHFYKDGRHEMLNEINRQEVFEDVLNWINRQI</sequence>
<dbReference type="InterPro" id="IPR051044">
    <property type="entry name" value="MAG_DAG_Lipase"/>
</dbReference>
<proteinExistence type="predicted"/>
<dbReference type="Pfam" id="PF12146">
    <property type="entry name" value="Hydrolase_4"/>
    <property type="match status" value="1"/>
</dbReference>
<accession>A0ABT7L0F9</accession>
<protein>
    <submittedName>
        <fullName evidence="2">Lysophospholipase</fullName>
    </submittedName>
</protein>
<dbReference type="SUPFAM" id="SSF53474">
    <property type="entry name" value="alpha/beta-Hydrolases"/>
    <property type="match status" value="1"/>
</dbReference>
<evidence type="ECO:0000313" key="3">
    <source>
        <dbReference type="Proteomes" id="UP001235343"/>
    </source>
</evidence>
<dbReference type="RefSeq" id="WP_285930166.1">
    <property type="nucleotide sequence ID" value="NZ_JASTZU010000012.1"/>
</dbReference>
<dbReference type="InterPro" id="IPR029058">
    <property type="entry name" value="AB_hydrolase_fold"/>
</dbReference>
<reference evidence="2 3" key="1">
    <citation type="submission" date="2023-06" db="EMBL/GenBank/DDBJ databases">
        <title>Aquibacillus rhizosphaerae LR5S19.</title>
        <authorList>
            <person name="Sun J.-Q."/>
        </authorList>
    </citation>
    <scope>NUCLEOTIDE SEQUENCE [LARGE SCALE GENOMIC DNA]</scope>
    <source>
        <strain evidence="2 3">LR5S19</strain>
    </source>
</reference>
<keyword evidence="3" id="KW-1185">Reference proteome</keyword>
<evidence type="ECO:0000313" key="2">
    <source>
        <dbReference type="EMBL" id="MDL4839313.1"/>
    </source>
</evidence>
<organism evidence="2 3">
    <name type="scientific">Aquibacillus rhizosphaerae</name>
    <dbReference type="NCBI Taxonomy" id="3051431"/>
    <lineage>
        <taxon>Bacteria</taxon>
        <taxon>Bacillati</taxon>
        <taxon>Bacillota</taxon>
        <taxon>Bacilli</taxon>
        <taxon>Bacillales</taxon>
        <taxon>Bacillaceae</taxon>
        <taxon>Aquibacillus</taxon>
    </lineage>
</organism>
<name>A0ABT7L0F9_9BACI</name>
<dbReference type="PANTHER" id="PTHR11614">
    <property type="entry name" value="PHOSPHOLIPASE-RELATED"/>
    <property type="match status" value="1"/>
</dbReference>
<dbReference type="EMBL" id="JASTZU010000012">
    <property type="protein sequence ID" value="MDL4839313.1"/>
    <property type="molecule type" value="Genomic_DNA"/>
</dbReference>
<gene>
    <name evidence="2" type="ORF">QQS35_02395</name>
</gene>
<dbReference type="Gene3D" id="3.40.50.1820">
    <property type="entry name" value="alpha/beta hydrolase"/>
    <property type="match status" value="1"/>
</dbReference>
<comment type="caution">
    <text evidence="2">The sequence shown here is derived from an EMBL/GenBank/DDBJ whole genome shotgun (WGS) entry which is preliminary data.</text>
</comment>
<dbReference type="InterPro" id="IPR022742">
    <property type="entry name" value="Hydrolase_4"/>
</dbReference>
<feature type="domain" description="Serine aminopeptidase S33" evidence="1">
    <location>
        <begin position="27"/>
        <end position="291"/>
    </location>
</feature>
<dbReference type="Proteomes" id="UP001235343">
    <property type="component" value="Unassembled WGS sequence"/>
</dbReference>
<evidence type="ECO:0000259" key="1">
    <source>
        <dbReference type="Pfam" id="PF12146"/>
    </source>
</evidence>